<keyword evidence="2" id="KW-1185">Reference proteome</keyword>
<feature type="transmembrane region" description="Helical" evidence="1">
    <location>
        <begin position="31"/>
        <end position="49"/>
    </location>
</feature>
<proteinExistence type="predicted"/>
<name>A0A1I7YWF5_9BILA</name>
<reference evidence="3" key="1">
    <citation type="submission" date="2016-11" db="UniProtKB">
        <authorList>
            <consortium name="WormBaseParasite"/>
        </authorList>
    </citation>
    <scope>IDENTIFICATION</scope>
</reference>
<evidence type="ECO:0000256" key="1">
    <source>
        <dbReference type="SAM" id="Phobius"/>
    </source>
</evidence>
<organism evidence="2 3">
    <name type="scientific">Steinernema glaseri</name>
    <dbReference type="NCBI Taxonomy" id="37863"/>
    <lineage>
        <taxon>Eukaryota</taxon>
        <taxon>Metazoa</taxon>
        <taxon>Ecdysozoa</taxon>
        <taxon>Nematoda</taxon>
        <taxon>Chromadorea</taxon>
        <taxon>Rhabditida</taxon>
        <taxon>Tylenchina</taxon>
        <taxon>Panagrolaimomorpha</taxon>
        <taxon>Strongyloidoidea</taxon>
        <taxon>Steinernematidae</taxon>
        <taxon>Steinernema</taxon>
    </lineage>
</organism>
<accession>A0A1I7YWF5</accession>
<dbReference type="Proteomes" id="UP000095287">
    <property type="component" value="Unplaced"/>
</dbReference>
<evidence type="ECO:0000313" key="3">
    <source>
        <dbReference type="WBParaSite" id="L893_g20405.t1"/>
    </source>
</evidence>
<protein>
    <submittedName>
        <fullName evidence="3">Transmembrane protein</fullName>
    </submittedName>
</protein>
<dbReference type="WBParaSite" id="L893_g20405.t1">
    <property type="protein sequence ID" value="L893_g20405.t1"/>
    <property type="gene ID" value="L893_g20405"/>
</dbReference>
<dbReference type="AlphaFoldDB" id="A0A1I7YWF5"/>
<sequence length="81" mass="9001">MEGITALRGQNEICVAMSRNFVTLNSENSQLVLFGVLFGVFAVRFKLAFAMDTIDPTVNSVMSLEGPLKTGPPRIKMFIRY</sequence>
<keyword evidence="1" id="KW-1133">Transmembrane helix</keyword>
<evidence type="ECO:0000313" key="2">
    <source>
        <dbReference type="Proteomes" id="UP000095287"/>
    </source>
</evidence>
<keyword evidence="1" id="KW-0812">Transmembrane</keyword>
<keyword evidence="1" id="KW-0472">Membrane</keyword>